<gene>
    <name evidence="2" type="ORF">NPIL_82821</name>
</gene>
<evidence type="ECO:0000313" key="3">
    <source>
        <dbReference type="Proteomes" id="UP000887013"/>
    </source>
</evidence>
<evidence type="ECO:0000313" key="2">
    <source>
        <dbReference type="EMBL" id="GFT64875.1"/>
    </source>
</evidence>
<reference evidence="2" key="1">
    <citation type="submission" date="2020-08" db="EMBL/GenBank/DDBJ databases">
        <title>Multicomponent nature underlies the extraordinary mechanical properties of spider dragline silk.</title>
        <authorList>
            <person name="Kono N."/>
            <person name="Nakamura H."/>
            <person name="Mori M."/>
            <person name="Yoshida Y."/>
            <person name="Ohtoshi R."/>
            <person name="Malay A.D."/>
            <person name="Moran D.A.P."/>
            <person name="Tomita M."/>
            <person name="Numata K."/>
            <person name="Arakawa K."/>
        </authorList>
    </citation>
    <scope>NUCLEOTIDE SEQUENCE</scope>
</reference>
<evidence type="ECO:0000256" key="1">
    <source>
        <dbReference type="SAM" id="MobiDB-lite"/>
    </source>
</evidence>
<accession>A0A8X6PGA4</accession>
<keyword evidence="3" id="KW-1185">Reference proteome</keyword>
<dbReference type="Proteomes" id="UP000887013">
    <property type="component" value="Unassembled WGS sequence"/>
</dbReference>
<dbReference type="AlphaFoldDB" id="A0A8X6PGA4"/>
<organism evidence="2 3">
    <name type="scientific">Nephila pilipes</name>
    <name type="common">Giant wood spider</name>
    <name type="synonym">Nephila maculata</name>
    <dbReference type="NCBI Taxonomy" id="299642"/>
    <lineage>
        <taxon>Eukaryota</taxon>
        <taxon>Metazoa</taxon>
        <taxon>Ecdysozoa</taxon>
        <taxon>Arthropoda</taxon>
        <taxon>Chelicerata</taxon>
        <taxon>Arachnida</taxon>
        <taxon>Araneae</taxon>
        <taxon>Araneomorphae</taxon>
        <taxon>Entelegynae</taxon>
        <taxon>Araneoidea</taxon>
        <taxon>Nephilidae</taxon>
        <taxon>Nephila</taxon>
    </lineage>
</organism>
<proteinExistence type="predicted"/>
<comment type="caution">
    <text evidence="2">The sequence shown here is derived from an EMBL/GenBank/DDBJ whole genome shotgun (WGS) entry which is preliminary data.</text>
</comment>
<feature type="compositionally biased region" description="Polar residues" evidence="1">
    <location>
        <begin position="133"/>
        <end position="151"/>
    </location>
</feature>
<dbReference type="EMBL" id="BMAW01068505">
    <property type="protein sequence ID" value="GFT64875.1"/>
    <property type="molecule type" value="Genomic_DNA"/>
</dbReference>
<feature type="region of interest" description="Disordered" evidence="1">
    <location>
        <begin position="132"/>
        <end position="186"/>
    </location>
</feature>
<protein>
    <submittedName>
        <fullName evidence="2">Uncharacterized protein</fullName>
    </submittedName>
</protein>
<name>A0A8X6PGA4_NEPPI</name>
<feature type="region of interest" description="Disordered" evidence="1">
    <location>
        <begin position="1"/>
        <end position="26"/>
    </location>
</feature>
<sequence>MVGHAPTMVVADDGESKFDSGEVATTTKEGSRHANYLPLCSGRRGDCDRSYWIGCERDGTLTGGEVWWPCGVQGLCSGQESLRIRTLRCRREPKSGQRVHVPLQSRGESRREATTRAYLLYFPDTYRSKRSDLNSVSVGSSTQGLPSSGTRSRVAGGRRNLSPARPPSGVFGCSHGKSAQESEEVP</sequence>